<dbReference type="EMBL" id="ARPM03000064">
    <property type="protein sequence ID" value="ETZ05375.1"/>
    <property type="molecule type" value="Genomic_DNA"/>
</dbReference>
<sequence>MPEKDKLQAFVLYASGLSMNRIAQRFGVSASAVLKKAGTLGSKLCAKIEPSPEKTKVLSRKSIYDRAGKRIIDWEFGDHYSQAFKRLFERLKFLND</sequence>
<accession>A0A061JGY8</accession>
<reference evidence="1 2" key="1">
    <citation type="journal article" date="2013" name="Genome Announc.">
        <title>Draft Genome Sequence of Holospora undulata Strain HU1, a Micronucleus-Specific Symbiont of the Ciliate Paramecium caudatum.</title>
        <authorList>
            <person name="Dohra H."/>
            <person name="Suzuki H."/>
            <person name="Suzuki T."/>
            <person name="Tanaka K."/>
            <person name="Fujishima M."/>
        </authorList>
    </citation>
    <scope>NUCLEOTIDE SEQUENCE [LARGE SCALE GENOMIC DNA]</scope>
    <source>
        <strain evidence="1 2">HU1</strain>
    </source>
</reference>
<evidence type="ECO:0000313" key="1">
    <source>
        <dbReference type="EMBL" id="ETZ05375.1"/>
    </source>
</evidence>
<dbReference type="Proteomes" id="UP000026922">
    <property type="component" value="Unassembled WGS sequence"/>
</dbReference>
<evidence type="ECO:0000313" key="2">
    <source>
        <dbReference type="Proteomes" id="UP000026922"/>
    </source>
</evidence>
<keyword evidence="2" id="KW-1185">Reference proteome</keyword>
<organism evidence="1 2">
    <name type="scientific">Holospora undulata HU1</name>
    <dbReference type="NCBI Taxonomy" id="1321371"/>
    <lineage>
        <taxon>Bacteria</taxon>
        <taxon>Pseudomonadati</taxon>
        <taxon>Pseudomonadota</taxon>
        <taxon>Alphaproteobacteria</taxon>
        <taxon>Holosporales</taxon>
        <taxon>Holosporaceae</taxon>
        <taxon>Holospora</taxon>
    </lineage>
</organism>
<comment type="caution">
    <text evidence="1">The sequence shown here is derived from an EMBL/GenBank/DDBJ whole genome shotgun (WGS) entry which is preliminary data.</text>
</comment>
<protein>
    <submittedName>
        <fullName evidence="1">Uncharacterized protein</fullName>
    </submittedName>
</protein>
<dbReference type="AlphaFoldDB" id="A0A061JGY8"/>
<name>A0A061JGY8_9PROT</name>
<dbReference type="RefSeq" id="WP_024161341.1">
    <property type="nucleotide sequence ID" value="NZ_ARPM03000064.1"/>
</dbReference>
<gene>
    <name evidence="1" type="ORF">K737_300184</name>
</gene>
<proteinExistence type="predicted"/>